<dbReference type="Proteomes" id="UP000280368">
    <property type="component" value="Unassembled WGS sequence"/>
</dbReference>
<evidence type="ECO:0000313" key="2">
    <source>
        <dbReference type="Proteomes" id="UP000280368"/>
    </source>
</evidence>
<reference evidence="1 2" key="1">
    <citation type="submission" date="2018-10" db="EMBL/GenBank/DDBJ databases">
        <title>Genomic Encyclopedia of Archaeal and Bacterial Type Strains, Phase II (KMG-II): from individual species to whole genera.</title>
        <authorList>
            <person name="Goeker M."/>
        </authorList>
    </citation>
    <scope>NUCLEOTIDE SEQUENCE [LARGE SCALE GENOMIC DNA]</scope>
    <source>
        <strain evidence="1 2">DSM 19727</strain>
    </source>
</reference>
<evidence type="ECO:0008006" key="3">
    <source>
        <dbReference type="Google" id="ProtNLM"/>
    </source>
</evidence>
<evidence type="ECO:0000313" key="1">
    <source>
        <dbReference type="EMBL" id="RMA76165.1"/>
    </source>
</evidence>
<sequence length="250" mass="29317">MILKHSSFLNPQNQNQKIWRYVDFTKFIDLLNSESLYFTRVDKFEDIFEGSVPLKTYYSRKVAFRQEIIDGEVVDNYQDVQKYSEFLKKGRQDFGVNCWHMNDNESAAMWKLYLKSNEGIAIQSNFKKLNKVLKKSKFDFFIGTVNYIDYENDDIIFENTFSPFVHKRKSFSHENELRALIPVEAPSNIKEIDLQNGGCKIKINLNDLVENIFVSPDSPKWFSDLVSETCVKFGFNFNVVNSALNNKPIY</sequence>
<proteinExistence type="predicted"/>
<name>A0A3M0A0L2_9FLAO</name>
<dbReference type="EMBL" id="REFH01000009">
    <property type="protein sequence ID" value="RMA76165.1"/>
    <property type="molecule type" value="Genomic_DNA"/>
</dbReference>
<dbReference type="InterPro" id="IPR021352">
    <property type="entry name" value="DUF2971"/>
</dbReference>
<protein>
    <recommendedName>
        <fullName evidence="3">DUF2971 family protein</fullName>
    </recommendedName>
</protein>
<dbReference type="OrthoDB" id="8548541at2"/>
<comment type="caution">
    <text evidence="1">The sequence shown here is derived from an EMBL/GenBank/DDBJ whole genome shotgun (WGS) entry which is preliminary data.</text>
</comment>
<accession>A0A3M0A0L2</accession>
<keyword evidence="2" id="KW-1185">Reference proteome</keyword>
<gene>
    <name evidence="1" type="ORF">BC961_1887</name>
</gene>
<dbReference type="AlphaFoldDB" id="A0A3M0A0L2"/>
<dbReference type="RefSeq" id="WP_121925521.1">
    <property type="nucleotide sequence ID" value="NZ_CBCSGA010000009.1"/>
</dbReference>
<dbReference type="Pfam" id="PF11185">
    <property type="entry name" value="DUF2971"/>
    <property type="match status" value="1"/>
</dbReference>
<organism evidence="1 2">
    <name type="scientific">Flavobacterium weaverense</name>
    <dbReference type="NCBI Taxonomy" id="271156"/>
    <lineage>
        <taxon>Bacteria</taxon>
        <taxon>Pseudomonadati</taxon>
        <taxon>Bacteroidota</taxon>
        <taxon>Flavobacteriia</taxon>
        <taxon>Flavobacteriales</taxon>
        <taxon>Flavobacteriaceae</taxon>
        <taxon>Flavobacterium</taxon>
    </lineage>
</organism>